<name>A0AB33KUW3_9FLAO</name>
<feature type="binding site" evidence="3">
    <location>
        <position position="72"/>
    </location>
    <ligand>
        <name>Mg(2+)</name>
        <dbReference type="ChEBI" id="CHEBI:18420"/>
        <label>1</label>
    </ligand>
</feature>
<dbReference type="Pfam" id="PF03747">
    <property type="entry name" value="ADP_ribosyl_GH"/>
    <property type="match status" value="1"/>
</dbReference>
<feature type="binding site" evidence="3">
    <location>
        <position position="74"/>
    </location>
    <ligand>
        <name>Mg(2+)</name>
        <dbReference type="ChEBI" id="CHEBI:18420"/>
        <label>1</label>
    </ligand>
</feature>
<dbReference type="GO" id="GO:0046872">
    <property type="term" value="F:metal ion binding"/>
    <property type="evidence" value="ECO:0007669"/>
    <property type="project" value="UniProtKB-KW"/>
</dbReference>
<accession>A0AB33KUW3</accession>
<evidence type="ECO:0000313" key="4">
    <source>
        <dbReference type="EMBL" id="BFP67990.1"/>
    </source>
</evidence>
<comment type="cofactor">
    <cofactor evidence="3">
        <name>Mg(2+)</name>
        <dbReference type="ChEBI" id="CHEBI:18420"/>
    </cofactor>
    <text evidence="3">Binds 2 magnesium ions per subunit.</text>
</comment>
<dbReference type="InterPro" id="IPR036705">
    <property type="entry name" value="Ribosyl_crysJ1_sf"/>
</dbReference>
<gene>
    <name evidence="4" type="ORF">Pbs1_13330</name>
</gene>
<comment type="similarity">
    <text evidence="1">Belongs to the ADP-ribosylglycohydrolase family.</text>
</comment>
<feature type="binding site" evidence="3">
    <location>
        <position position="73"/>
    </location>
    <ligand>
        <name>Mg(2+)</name>
        <dbReference type="ChEBI" id="CHEBI:18420"/>
        <label>1</label>
    </ligand>
</feature>
<evidence type="ECO:0000256" key="2">
    <source>
        <dbReference type="ARBA" id="ARBA00022801"/>
    </source>
</evidence>
<reference evidence="4" key="1">
    <citation type="submission" date="2024-08" db="EMBL/GenBank/DDBJ databases">
        <title>Whole genome sequence of Tenacibaculum sp. strain pbs-1 associated with black-spot shell disease in Akoya pearl oysters.</title>
        <authorList>
            <person name="Sakatoku A."/>
            <person name="Suzuki T."/>
            <person name="Hatano K."/>
            <person name="Seki M."/>
            <person name="Tanaka D."/>
            <person name="Nakamura S."/>
            <person name="Suzuki N."/>
            <person name="Isshiki T."/>
        </authorList>
    </citation>
    <scope>NUCLEOTIDE SEQUENCE</scope>
    <source>
        <strain evidence="4">Pbs-1</strain>
    </source>
</reference>
<feature type="binding site" evidence="3">
    <location>
        <position position="294"/>
    </location>
    <ligand>
        <name>Mg(2+)</name>
        <dbReference type="ChEBI" id="CHEBI:18420"/>
        <label>1</label>
    </ligand>
</feature>
<protein>
    <recommendedName>
        <fullName evidence="5">ADP-ribosylglycohydrolase</fullName>
    </recommendedName>
</protein>
<keyword evidence="3" id="KW-0479">Metal-binding</keyword>
<keyword evidence="2" id="KW-0378">Hydrolase</keyword>
<feature type="binding site" evidence="3">
    <location>
        <position position="296"/>
    </location>
    <ligand>
        <name>Mg(2+)</name>
        <dbReference type="ChEBI" id="CHEBI:18420"/>
        <label>1</label>
    </ligand>
</feature>
<dbReference type="GO" id="GO:0016787">
    <property type="term" value="F:hydrolase activity"/>
    <property type="evidence" value="ECO:0007669"/>
    <property type="project" value="UniProtKB-KW"/>
</dbReference>
<dbReference type="Gene3D" id="1.10.4080.10">
    <property type="entry name" value="ADP-ribosylation/Crystallin J1"/>
    <property type="match status" value="1"/>
</dbReference>
<evidence type="ECO:0000256" key="1">
    <source>
        <dbReference type="ARBA" id="ARBA00010702"/>
    </source>
</evidence>
<keyword evidence="3" id="KW-0460">Magnesium</keyword>
<proteinExistence type="inferred from homology"/>
<sequence>MDIIKHKIVNLYNVLLGIAIGDAFGAGLEFQDRNWIQKNVDFTKFINVRHLIKISTDKLSAFTENYYDWQYTDDTEMTIGLIKALYSKEEFNESLLVEKWKDEYNKGKHEKGHGRNGHGSMRWFFSGEMTIEEIKNFQRNRPTPGNAPAMRSVPLGFIPSNLINKYAKINANATHPNINAILSSQCIARATEYLLVKKGNKENLIKYCIEKVNLNDEYKNYLTSVNKIKSNEILTKGNYETLCGHQPIRKPYFLNGINGMPSDSKYTTGSVLYILKNSTSAFDALKKSIFLGGDVDSVASITTGINSGFYGIGSLPDFMIENVEGKQYIKEISSRFNQYLEEIN</sequence>
<dbReference type="InterPro" id="IPR005502">
    <property type="entry name" value="Ribosyl_crysJ1"/>
</dbReference>
<dbReference type="SUPFAM" id="SSF101478">
    <property type="entry name" value="ADP-ribosylglycohydrolase"/>
    <property type="match status" value="1"/>
</dbReference>
<dbReference type="AlphaFoldDB" id="A0AB33KUW3"/>
<organism evidence="4">
    <name type="scientific">Tenacibaculum sp. Pbs-1</name>
    <dbReference type="NCBI Taxonomy" id="3238748"/>
    <lineage>
        <taxon>Bacteria</taxon>
        <taxon>Pseudomonadati</taxon>
        <taxon>Bacteroidota</taxon>
        <taxon>Flavobacteriia</taxon>
        <taxon>Flavobacteriales</taxon>
        <taxon>Flavobacteriaceae</taxon>
        <taxon>Tenacibaculum</taxon>
    </lineage>
</organism>
<feature type="binding site" evidence="3">
    <location>
        <position position="297"/>
    </location>
    <ligand>
        <name>Mg(2+)</name>
        <dbReference type="ChEBI" id="CHEBI:18420"/>
        <label>1</label>
    </ligand>
</feature>
<evidence type="ECO:0000256" key="3">
    <source>
        <dbReference type="PIRSR" id="PIRSR605502-1"/>
    </source>
</evidence>
<dbReference type="InterPro" id="IPR050792">
    <property type="entry name" value="ADP-ribosylglycohydrolase"/>
</dbReference>
<dbReference type="EMBL" id="AP035888">
    <property type="protein sequence ID" value="BFP67990.1"/>
    <property type="molecule type" value="Genomic_DNA"/>
</dbReference>
<evidence type="ECO:0008006" key="5">
    <source>
        <dbReference type="Google" id="ProtNLM"/>
    </source>
</evidence>
<dbReference type="PANTHER" id="PTHR16222">
    <property type="entry name" value="ADP-RIBOSYLGLYCOHYDROLASE"/>
    <property type="match status" value="1"/>
</dbReference>
<dbReference type="PANTHER" id="PTHR16222:SF24">
    <property type="entry name" value="ADP-RIBOSYLHYDROLASE ARH3"/>
    <property type="match status" value="1"/>
</dbReference>